<accession>A0ABQ8DM92</accession>
<organism evidence="1 2">
    <name type="scientific">Brassica napus</name>
    <name type="common">Rape</name>
    <dbReference type="NCBI Taxonomy" id="3708"/>
    <lineage>
        <taxon>Eukaryota</taxon>
        <taxon>Viridiplantae</taxon>
        <taxon>Streptophyta</taxon>
        <taxon>Embryophyta</taxon>
        <taxon>Tracheophyta</taxon>
        <taxon>Spermatophyta</taxon>
        <taxon>Magnoliopsida</taxon>
        <taxon>eudicotyledons</taxon>
        <taxon>Gunneridae</taxon>
        <taxon>Pentapetalae</taxon>
        <taxon>rosids</taxon>
        <taxon>malvids</taxon>
        <taxon>Brassicales</taxon>
        <taxon>Brassicaceae</taxon>
        <taxon>Brassiceae</taxon>
        <taxon>Brassica</taxon>
    </lineage>
</organism>
<evidence type="ECO:0000313" key="2">
    <source>
        <dbReference type="Proteomes" id="UP000824890"/>
    </source>
</evidence>
<name>A0ABQ8DM92_BRANA</name>
<proteinExistence type="predicted"/>
<reference evidence="1 2" key="1">
    <citation type="submission" date="2021-05" db="EMBL/GenBank/DDBJ databases">
        <title>Genome Assembly of Synthetic Allotetraploid Brassica napus Reveals Homoeologous Exchanges between Subgenomes.</title>
        <authorList>
            <person name="Davis J.T."/>
        </authorList>
    </citation>
    <scope>NUCLEOTIDE SEQUENCE [LARGE SCALE GENOMIC DNA]</scope>
    <source>
        <strain evidence="2">cv. Da-Ae</strain>
        <tissue evidence="1">Seedling</tissue>
    </source>
</reference>
<evidence type="ECO:0000313" key="1">
    <source>
        <dbReference type="EMBL" id="KAH0930485.1"/>
    </source>
</evidence>
<keyword evidence="2" id="KW-1185">Reference proteome</keyword>
<dbReference type="Proteomes" id="UP000824890">
    <property type="component" value="Unassembled WGS sequence"/>
</dbReference>
<protein>
    <submittedName>
        <fullName evidence="1">Uncharacterized protein</fullName>
    </submittedName>
</protein>
<comment type="caution">
    <text evidence="1">The sequence shown here is derived from an EMBL/GenBank/DDBJ whole genome shotgun (WGS) entry which is preliminary data.</text>
</comment>
<dbReference type="EMBL" id="JAGKQM010000004">
    <property type="protein sequence ID" value="KAH0930485.1"/>
    <property type="molecule type" value="Genomic_DNA"/>
</dbReference>
<gene>
    <name evidence="1" type="ORF">HID58_016212</name>
</gene>
<sequence length="118" mass="12744">MCLVMGGVRGGQKEDGRIGVSRCIVDGTLVVCVIVVVVRCVLDGTLVVRGSVVVVGSVVVKALVWLPSDSSSSHTQFVELKYMNRHKLKGTLRTKQKVSIRCIMCGDMRRVAKVVMVG</sequence>